<reference evidence="1" key="2">
    <citation type="submission" date="2022-10" db="EMBL/GenBank/DDBJ databases">
        <authorList>
            <person name="Aronson H.S."/>
        </authorList>
    </citation>
    <scope>NUCLEOTIDE SEQUENCE</scope>
    <source>
        <strain evidence="1">RS19-109</strain>
    </source>
</reference>
<evidence type="ECO:0000313" key="2">
    <source>
        <dbReference type="Proteomes" id="UP001154240"/>
    </source>
</evidence>
<protein>
    <submittedName>
        <fullName evidence="1">Uncharacterized protein</fullName>
    </submittedName>
</protein>
<proteinExistence type="predicted"/>
<reference evidence="1" key="1">
    <citation type="journal article" date="2022" name="bioRxiv">
        <title>Thiovibrio frasassiensisgen. nov., sp. nov., an autotrophic, elemental sulfur disproportionating bacterium isolated from sulfidic karst sediment, and proposal of Thiovibrionaceae fam. nov.</title>
        <authorList>
            <person name="Aronson H."/>
            <person name="Thomas C."/>
            <person name="Bhattacharyya M."/>
            <person name="Eckstein S."/>
            <person name="Jensen S."/>
            <person name="Barco R."/>
            <person name="Macalady J."/>
            <person name="Amend J."/>
        </authorList>
    </citation>
    <scope>NUCLEOTIDE SEQUENCE</scope>
    <source>
        <strain evidence="1">RS19-109</strain>
    </source>
</reference>
<comment type="caution">
    <text evidence="1">The sequence shown here is derived from an EMBL/GenBank/DDBJ whole genome shotgun (WGS) entry which is preliminary data.</text>
</comment>
<dbReference type="EMBL" id="JAPHEH010000001">
    <property type="protein sequence ID" value="MDG4476203.1"/>
    <property type="molecule type" value="Genomic_DNA"/>
</dbReference>
<keyword evidence="2" id="KW-1185">Reference proteome</keyword>
<evidence type="ECO:0000313" key="1">
    <source>
        <dbReference type="EMBL" id="MDG4476203.1"/>
    </source>
</evidence>
<dbReference type="RefSeq" id="WP_307633173.1">
    <property type="nucleotide sequence ID" value="NZ_JAPHEH010000001.1"/>
</dbReference>
<accession>A0A9X4MIK3</accession>
<dbReference type="Proteomes" id="UP001154240">
    <property type="component" value="Unassembled WGS sequence"/>
</dbReference>
<sequence>MKTAPPPDTSTLYTALEKAAKHICTTRCGLCPHAALQHPCPSDCTLETMAWECWVRFFLDQAKS</sequence>
<name>A0A9X4MIK3_9BACT</name>
<dbReference type="AlphaFoldDB" id="A0A9X4MIK3"/>
<organism evidence="1 2">
    <name type="scientific">Thiovibrio frasassiensis</name>
    <dbReference type="NCBI Taxonomy" id="2984131"/>
    <lineage>
        <taxon>Bacteria</taxon>
        <taxon>Pseudomonadati</taxon>
        <taxon>Thermodesulfobacteriota</taxon>
        <taxon>Desulfobulbia</taxon>
        <taxon>Desulfobulbales</taxon>
        <taxon>Thiovibrionaceae</taxon>
        <taxon>Thiovibrio</taxon>
    </lineage>
</organism>
<gene>
    <name evidence="1" type="ORF">OLX77_08545</name>
</gene>